<keyword evidence="3" id="KW-1185">Reference proteome</keyword>
<evidence type="ECO:0000313" key="2">
    <source>
        <dbReference type="EMBL" id="KAF9892788.1"/>
    </source>
</evidence>
<keyword evidence="1" id="KW-1133">Transmembrane helix</keyword>
<dbReference type="EMBL" id="VCAU01000010">
    <property type="protein sequence ID" value="KAF9892788.1"/>
    <property type="molecule type" value="Genomic_DNA"/>
</dbReference>
<organism evidence="2 3">
    <name type="scientific">Aspergillus nanangensis</name>
    <dbReference type="NCBI Taxonomy" id="2582783"/>
    <lineage>
        <taxon>Eukaryota</taxon>
        <taxon>Fungi</taxon>
        <taxon>Dikarya</taxon>
        <taxon>Ascomycota</taxon>
        <taxon>Pezizomycotina</taxon>
        <taxon>Eurotiomycetes</taxon>
        <taxon>Eurotiomycetidae</taxon>
        <taxon>Eurotiales</taxon>
        <taxon>Aspergillaceae</taxon>
        <taxon>Aspergillus</taxon>
        <taxon>Aspergillus subgen. Circumdati</taxon>
    </lineage>
</organism>
<dbReference type="AlphaFoldDB" id="A0AAD4CVX8"/>
<accession>A0AAD4CVX8</accession>
<dbReference type="Proteomes" id="UP001194746">
    <property type="component" value="Unassembled WGS sequence"/>
</dbReference>
<evidence type="ECO:0000313" key="3">
    <source>
        <dbReference type="Proteomes" id="UP001194746"/>
    </source>
</evidence>
<keyword evidence="1" id="KW-0472">Membrane</keyword>
<feature type="transmembrane region" description="Helical" evidence="1">
    <location>
        <begin position="33"/>
        <end position="54"/>
    </location>
</feature>
<protein>
    <submittedName>
        <fullName evidence="2">Uncharacterized protein</fullName>
    </submittedName>
</protein>
<sequence length="62" mass="6908">MSPLKMFIFFLAIFGFFCLEATSSWVIAIDGVFAALELVCAGATFLEFVASAWAKFQNRKSF</sequence>
<proteinExistence type="predicted"/>
<reference evidence="2" key="1">
    <citation type="journal article" date="2019" name="Beilstein J. Org. Chem.">
        <title>Nanangenines: drimane sesquiterpenoids as the dominant metabolite cohort of a novel Australian fungus, Aspergillus nanangensis.</title>
        <authorList>
            <person name="Lacey H.J."/>
            <person name="Gilchrist C.L.M."/>
            <person name="Crombie A."/>
            <person name="Kalaitzis J.A."/>
            <person name="Vuong D."/>
            <person name="Rutledge P.J."/>
            <person name="Turner P."/>
            <person name="Pitt J.I."/>
            <person name="Lacey E."/>
            <person name="Chooi Y.H."/>
            <person name="Piggott A.M."/>
        </authorList>
    </citation>
    <scope>NUCLEOTIDE SEQUENCE</scope>
    <source>
        <strain evidence="2">MST-FP2251</strain>
    </source>
</reference>
<comment type="caution">
    <text evidence="2">The sequence shown here is derived from an EMBL/GenBank/DDBJ whole genome shotgun (WGS) entry which is preliminary data.</text>
</comment>
<gene>
    <name evidence="2" type="ORF">FE257_000377</name>
</gene>
<name>A0AAD4CVX8_ASPNN</name>
<evidence type="ECO:0000256" key="1">
    <source>
        <dbReference type="SAM" id="Phobius"/>
    </source>
</evidence>
<keyword evidence="1" id="KW-0812">Transmembrane</keyword>
<reference evidence="2" key="2">
    <citation type="submission" date="2020-02" db="EMBL/GenBank/DDBJ databases">
        <authorList>
            <person name="Gilchrist C.L.M."/>
            <person name="Chooi Y.-H."/>
        </authorList>
    </citation>
    <scope>NUCLEOTIDE SEQUENCE</scope>
    <source>
        <strain evidence="2">MST-FP2251</strain>
    </source>
</reference>